<organism evidence="2 3">
    <name type="scientific">Roseiterribacter gracilis</name>
    <dbReference type="NCBI Taxonomy" id="2812848"/>
    <lineage>
        <taxon>Bacteria</taxon>
        <taxon>Pseudomonadati</taxon>
        <taxon>Pseudomonadota</taxon>
        <taxon>Alphaproteobacteria</taxon>
        <taxon>Rhodospirillales</taxon>
        <taxon>Roseiterribacteraceae</taxon>
        <taxon>Roseiterribacter</taxon>
    </lineage>
</organism>
<dbReference type="PROSITE" id="PS51257">
    <property type="entry name" value="PROKAR_LIPOPROTEIN"/>
    <property type="match status" value="1"/>
</dbReference>
<keyword evidence="1" id="KW-0732">Signal</keyword>
<dbReference type="EMBL" id="BOPV01000001">
    <property type="protein sequence ID" value="GIL38684.1"/>
    <property type="molecule type" value="Genomic_DNA"/>
</dbReference>
<proteinExistence type="predicted"/>
<name>A0A8S8X804_9PROT</name>
<feature type="signal peptide" evidence="1">
    <location>
        <begin position="1"/>
        <end position="18"/>
    </location>
</feature>
<keyword evidence="3" id="KW-1185">Reference proteome</keyword>
<protein>
    <recommendedName>
        <fullName evidence="4">Lipoprotein</fullName>
    </recommendedName>
</protein>
<reference evidence="2" key="1">
    <citation type="submission" date="2021-02" db="EMBL/GenBank/DDBJ databases">
        <title>Genome sequence of Rhodospirillales sp. strain TMPK1 isolated from soil.</title>
        <authorList>
            <person name="Nakai R."/>
            <person name="Kusada H."/>
            <person name="Tamaki H."/>
        </authorList>
    </citation>
    <scope>NUCLEOTIDE SEQUENCE</scope>
    <source>
        <strain evidence="2">TMPK1</strain>
    </source>
</reference>
<evidence type="ECO:0000313" key="3">
    <source>
        <dbReference type="Proteomes" id="UP000681075"/>
    </source>
</evidence>
<evidence type="ECO:0000313" key="2">
    <source>
        <dbReference type="EMBL" id="GIL38684.1"/>
    </source>
</evidence>
<feature type="chain" id="PRO_5035779180" description="Lipoprotein" evidence="1">
    <location>
        <begin position="19"/>
        <end position="44"/>
    </location>
</feature>
<dbReference type="AlphaFoldDB" id="A0A8S8X804"/>
<comment type="caution">
    <text evidence="2">The sequence shown here is derived from an EMBL/GenBank/DDBJ whole genome shotgun (WGS) entry which is preliminary data.</text>
</comment>
<dbReference type="Proteomes" id="UP000681075">
    <property type="component" value="Unassembled WGS sequence"/>
</dbReference>
<gene>
    <name evidence="2" type="ORF">TMPK1_09210</name>
</gene>
<evidence type="ECO:0008006" key="4">
    <source>
        <dbReference type="Google" id="ProtNLM"/>
    </source>
</evidence>
<sequence>MKAIKRAALPILAVLALAACGSSDKTVSYTKTTTTEVERGAGNP</sequence>
<dbReference type="RefSeq" id="WP_420241735.1">
    <property type="nucleotide sequence ID" value="NZ_BOPV01000001.1"/>
</dbReference>
<accession>A0A8S8X804</accession>
<evidence type="ECO:0000256" key="1">
    <source>
        <dbReference type="SAM" id="SignalP"/>
    </source>
</evidence>